<dbReference type="Proteomes" id="UP000316079">
    <property type="component" value="Unassembled WGS sequence"/>
</dbReference>
<dbReference type="EMBL" id="SRMA01025997">
    <property type="protein sequence ID" value="TRY89132.1"/>
    <property type="molecule type" value="Genomic_DNA"/>
</dbReference>
<dbReference type="AlphaFoldDB" id="A0A553QGT0"/>
<evidence type="ECO:0000313" key="1">
    <source>
        <dbReference type="EMBL" id="TRY89132.1"/>
    </source>
</evidence>
<comment type="caution">
    <text evidence="1">The sequence shown here is derived from an EMBL/GenBank/DDBJ whole genome shotgun (WGS) entry which is preliminary data.</text>
</comment>
<evidence type="ECO:0000313" key="2">
    <source>
        <dbReference type="Proteomes" id="UP000316079"/>
    </source>
</evidence>
<keyword evidence="2" id="KW-1185">Reference proteome</keyword>
<gene>
    <name evidence="1" type="ORF">DNTS_018066</name>
</gene>
<feature type="non-terminal residue" evidence="1">
    <location>
        <position position="86"/>
    </location>
</feature>
<accession>A0A553QGT0</accession>
<dbReference type="OrthoDB" id="2102561at2759"/>
<organism evidence="1 2">
    <name type="scientific">Danionella cerebrum</name>
    <dbReference type="NCBI Taxonomy" id="2873325"/>
    <lineage>
        <taxon>Eukaryota</taxon>
        <taxon>Metazoa</taxon>
        <taxon>Chordata</taxon>
        <taxon>Craniata</taxon>
        <taxon>Vertebrata</taxon>
        <taxon>Euteleostomi</taxon>
        <taxon>Actinopterygii</taxon>
        <taxon>Neopterygii</taxon>
        <taxon>Teleostei</taxon>
        <taxon>Ostariophysi</taxon>
        <taxon>Cypriniformes</taxon>
        <taxon>Danionidae</taxon>
        <taxon>Danioninae</taxon>
        <taxon>Danionella</taxon>
    </lineage>
</organism>
<proteinExistence type="predicted"/>
<protein>
    <submittedName>
        <fullName evidence="1">Uncharacterized protein</fullName>
    </submittedName>
</protein>
<reference evidence="1 2" key="1">
    <citation type="journal article" date="2019" name="Sci. Data">
        <title>Hybrid genome assembly and annotation of Danionella translucida.</title>
        <authorList>
            <person name="Kadobianskyi M."/>
            <person name="Schulze L."/>
            <person name="Schuelke M."/>
            <person name="Judkewitz B."/>
        </authorList>
    </citation>
    <scope>NUCLEOTIDE SEQUENCE [LARGE SCALE GENOMIC DNA]</scope>
    <source>
        <strain evidence="1 2">Bolton</strain>
    </source>
</reference>
<name>A0A553QGT0_9TELE</name>
<sequence length="86" mass="10022">MKRKCQFVIYPRLPPKYTLVQTLQQVSNPLLCMMTSQECGLKSLPQVFGKPVYLQRVSHRQKSDISTESIDHALEKFSMLPPTIWR</sequence>